<dbReference type="FunFam" id="1.20.5.170:FF:000002">
    <property type="entry name" value="Type I keratin KA11"/>
    <property type="match status" value="1"/>
</dbReference>
<evidence type="ECO:0000313" key="7">
    <source>
        <dbReference type="Ensembl" id="ENSNLEP00000002682.2"/>
    </source>
</evidence>
<dbReference type="Proteomes" id="UP000001073">
    <property type="component" value="Chromosome 19"/>
</dbReference>
<proteinExistence type="predicted"/>
<keyword evidence="1" id="KW-0416">Keratin</keyword>
<keyword evidence="3 4" id="KW-0175">Coiled coil</keyword>
<accession>G1QP16</accession>
<feature type="coiled-coil region" evidence="4">
    <location>
        <begin position="90"/>
        <end position="124"/>
    </location>
</feature>
<evidence type="ECO:0000256" key="2">
    <source>
        <dbReference type="ARBA" id="ARBA00022754"/>
    </source>
</evidence>
<protein>
    <submittedName>
        <fullName evidence="7">Keratin 28</fullName>
    </submittedName>
</protein>
<dbReference type="PROSITE" id="PS51842">
    <property type="entry name" value="IF_ROD_2"/>
    <property type="match status" value="1"/>
</dbReference>
<reference evidence="7" key="2">
    <citation type="submission" date="2025-08" db="UniProtKB">
        <authorList>
            <consortium name="Ensembl"/>
        </authorList>
    </citation>
    <scope>IDENTIFICATION</scope>
</reference>
<dbReference type="FunCoup" id="G1QP16">
    <property type="interactions" value="193"/>
</dbReference>
<dbReference type="SMART" id="SM01391">
    <property type="entry name" value="Filament"/>
    <property type="match status" value="1"/>
</dbReference>
<evidence type="ECO:0000256" key="1">
    <source>
        <dbReference type="ARBA" id="ARBA00022744"/>
    </source>
</evidence>
<dbReference type="GO" id="GO:0005198">
    <property type="term" value="F:structural molecule activity"/>
    <property type="evidence" value="ECO:0007669"/>
    <property type="project" value="InterPro"/>
</dbReference>
<dbReference type="GO" id="GO:0031069">
    <property type="term" value="P:hair follicle morphogenesis"/>
    <property type="evidence" value="ECO:0007669"/>
    <property type="project" value="TreeGrafter"/>
</dbReference>
<evidence type="ECO:0000259" key="6">
    <source>
        <dbReference type="PROSITE" id="PS51842"/>
    </source>
</evidence>
<keyword evidence="8" id="KW-1185">Reference proteome</keyword>
<dbReference type="GO" id="GO:0005829">
    <property type="term" value="C:cytosol"/>
    <property type="evidence" value="ECO:0007669"/>
    <property type="project" value="UniProtKB-ARBA"/>
</dbReference>
<dbReference type="OMA" id="FAGSNAC"/>
<dbReference type="GeneTree" id="ENSGT00940000162192"/>
<organism evidence="7 8">
    <name type="scientific">Nomascus leucogenys</name>
    <name type="common">Northern white-cheeked gibbon</name>
    <name type="synonym">Hylobates leucogenys</name>
    <dbReference type="NCBI Taxonomy" id="61853"/>
    <lineage>
        <taxon>Eukaryota</taxon>
        <taxon>Metazoa</taxon>
        <taxon>Chordata</taxon>
        <taxon>Craniata</taxon>
        <taxon>Vertebrata</taxon>
        <taxon>Euteleostomi</taxon>
        <taxon>Mammalia</taxon>
        <taxon>Eutheria</taxon>
        <taxon>Euarchontoglires</taxon>
        <taxon>Primates</taxon>
        <taxon>Haplorrhini</taxon>
        <taxon>Catarrhini</taxon>
        <taxon>Hylobatidae</taxon>
        <taxon>Nomascus</taxon>
    </lineage>
</organism>
<reference evidence="7 8" key="1">
    <citation type="submission" date="2012-10" db="EMBL/GenBank/DDBJ databases">
        <authorList>
            <consortium name="Gibbon Genome Sequencing Consortium"/>
        </authorList>
    </citation>
    <scope>NUCLEOTIDE SEQUENCE [LARGE SCALE GENOMIC DNA]</scope>
</reference>
<dbReference type="InParanoid" id="G1QP16"/>
<evidence type="ECO:0000313" key="8">
    <source>
        <dbReference type="Proteomes" id="UP000001073"/>
    </source>
</evidence>
<dbReference type="Gene3D" id="1.20.5.170">
    <property type="match status" value="1"/>
</dbReference>
<dbReference type="Gene3D" id="1.20.5.500">
    <property type="entry name" value="Single helix bin"/>
    <property type="match status" value="1"/>
</dbReference>
<dbReference type="STRING" id="61853.ENSNLEP00000002682"/>
<dbReference type="GO" id="GO:0030855">
    <property type="term" value="P:epithelial cell differentiation"/>
    <property type="evidence" value="ECO:0007669"/>
    <property type="project" value="TreeGrafter"/>
</dbReference>
<dbReference type="InterPro" id="IPR002957">
    <property type="entry name" value="Keratin_I"/>
</dbReference>
<feature type="coiled-coil region" evidence="4">
    <location>
        <begin position="252"/>
        <end position="318"/>
    </location>
</feature>
<feature type="region of interest" description="Disordered" evidence="5">
    <location>
        <begin position="396"/>
        <end position="417"/>
    </location>
</feature>
<dbReference type="FunFam" id="1.20.5.1160:FF:000002">
    <property type="entry name" value="Type I keratin 10"/>
    <property type="match status" value="1"/>
</dbReference>
<dbReference type="Ensembl" id="ENSNLET00000002826.2">
    <property type="protein sequence ID" value="ENSNLEP00000002682.2"/>
    <property type="gene ID" value="ENSNLEG00000027288.1"/>
</dbReference>
<dbReference type="SUPFAM" id="SSF64593">
    <property type="entry name" value="Intermediate filament protein, coiled coil region"/>
    <property type="match status" value="2"/>
</dbReference>
<dbReference type="eggNOG" id="ENOG502SHRG">
    <property type="taxonomic scope" value="Eukaryota"/>
</dbReference>
<dbReference type="PRINTS" id="PR01248">
    <property type="entry name" value="TYPE1KERATIN"/>
</dbReference>
<dbReference type="EMBL" id="ADFV01106171">
    <property type="status" value="NOT_ANNOTATED_CDS"/>
    <property type="molecule type" value="Genomic_DNA"/>
</dbReference>
<name>G1QP16_NOMLE</name>
<gene>
    <name evidence="7" type="primary">KRT28</name>
</gene>
<dbReference type="EMBL" id="ADFV01106170">
    <property type="status" value="NOT_ANNOTATED_CDS"/>
    <property type="molecule type" value="Genomic_DNA"/>
</dbReference>
<dbReference type="PANTHER" id="PTHR23239">
    <property type="entry name" value="INTERMEDIATE FILAMENT"/>
    <property type="match status" value="1"/>
</dbReference>
<evidence type="ECO:0000256" key="5">
    <source>
        <dbReference type="SAM" id="MobiDB-lite"/>
    </source>
</evidence>
<dbReference type="GO" id="GO:0005882">
    <property type="term" value="C:intermediate filament"/>
    <property type="evidence" value="ECO:0007669"/>
    <property type="project" value="UniProtKB-KW"/>
</dbReference>
<evidence type="ECO:0000256" key="4">
    <source>
        <dbReference type="SAM" id="Coils"/>
    </source>
</evidence>
<dbReference type="Pfam" id="PF00038">
    <property type="entry name" value="Filament"/>
    <property type="match status" value="2"/>
</dbReference>
<keyword evidence="2" id="KW-0403">Intermediate filament</keyword>
<reference evidence="7" key="3">
    <citation type="submission" date="2025-09" db="UniProtKB">
        <authorList>
            <consortium name="Ensembl"/>
        </authorList>
    </citation>
    <scope>IDENTIFICATION</scope>
</reference>
<evidence type="ECO:0000256" key="3">
    <source>
        <dbReference type="ARBA" id="ARBA00023054"/>
    </source>
</evidence>
<dbReference type="PANTHER" id="PTHR23239:SF215">
    <property type="entry name" value="KERATIN, TYPE I CYTOSKELETAL 28"/>
    <property type="match status" value="1"/>
</dbReference>
<dbReference type="Gene3D" id="1.20.5.1160">
    <property type="entry name" value="Vasodilator-stimulated phosphoprotein"/>
    <property type="match status" value="1"/>
</dbReference>
<sequence length="417" mass="45220">MSLRFSNGSRHVCLSSGAGSVRAPNGGAGFAGSSACGGSVAGSEFSCALGGGLGSVPGGSHAGGALGNAACIGFAGSQGGLLSGNEKVTMQNLNDRLASYLDNVRALEEANAELERKIKGWYEKYGPGSCRGLDHDYSRYHLTIEDLKNKIISSTTINANVILQIDNARLAADDFRLKYENELTLHQNVEADINGLRRVLDELTLCRTDQELQYESLSEEMTYLKKNHEEVGEALPVSASLQQQISHDAGAATSARNQLTEMRRTLQTLEIQLQSLMATKHSLECSLTETESNYCAQLAQIQAQIGALEEQLHQVRTETEGQKLEYEHLLDVKVHLEKEIETYCRLIDGDGNSCSKSKGFGSGSPGNSSKDLSKTTLVKTVVEEIDQRGKVLSSRIHSIEEKTSKMTNSKTEQRVPF</sequence>
<dbReference type="GO" id="GO:0045109">
    <property type="term" value="P:intermediate filament organization"/>
    <property type="evidence" value="ECO:0007669"/>
    <property type="project" value="TreeGrafter"/>
</dbReference>
<dbReference type="InterPro" id="IPR039008">
    <property type="entry name" value="IF_rod_dom"/>
</dbReference>
<feature type="domain" description="IF rod" evidence="6">
    <location>
        <begin position="86"/>
        <end position="354"/>
    </location>
</feature>
<dbReference type="AlphaFoldDB" id="G1QP16"/>